<evidence type="ECO:0000313" key="3">
    <source>
        <dbReference type="EMBL" id="QUX29289.1"/>
    </source>
</evidence>
<accession>A0ABX8C4F7</accession>
<evidence type="ECO:0000313" key="4">
    <source>
        <dbReference type="Proteomes" id="UP000678016"/>
    </source>
</evidence>
<dbReference type="RefSeq" id="WP_212642162.1">
    <property type="nucleotide sequence ID" value="NZ_CP074132.1"/>
</dbReference>
<protein>
    <submittedName>
        <fullName evidence="3">Uncharacterized protein</fullName>
    </submittedName>
</protein>
<dbReference type="Proteomes" id="UP000678016">
    <property type="component" value="Chromosome"/>
</dbReference>
<feature type="compositionally biased region" description="Low complexity" evidence="1">
    <location>
        <begin position="263"/>
        <end position="274"/>
    </location>
</feature>
<feature type="signal peptide" evidence="2">
    <location>
        <begin position="1"/>
        <end position="31"/>
    </location>
</feature>
<evidence type="ECO:0000256" key="2">
    <source>
        <dbReference type="SAM" id="SignalP"/>
    </source>
</evidence>
<feature type="region of interest" description="Disordered" evidence="1">
    <location>
        <begin position="170"/>
        <end position="193"/>
    </location>
</feature>
<organism evidence="3 4">
    <name type="scientific">Nocardiopsis akebiae</name>
    <dbReference type="NCBI Taxonomy" id="2831968"/>
    <lineage>
        <taxon>Bacteria</taxon>
        <taxon>Bacillati</taxon>
        <taxon>Actinomycetota</taxon>
        <taxon>Actinomycetes</taxon>
        <taxon>Streptosporangiales</taxon>
        <taxon>Nocardiopsidaceae</taxon>
        <taxon>Nocardiopsis</taxon>
    </lineage>
</organism>
<evidence type="ECO:0000256" key="1">
    <source>
        <dbReference type="SAM" id="MobiDB-lite"/>
    </source>
</evidence>
<feature type="region of interest" description="Disordered" evidence="1">
    <location>
        <begin position="259"/>
        <end position="337"/>
    </location>
</feature>
<gene>
    <name evidence="3" type="ORF">KGD83_01425</name>
</gene>
<keyword evidence="2" id="KW-0732">Signal</keyword>
<feature type="compositionally biased region" description="Polar residues" evidence="1">
    <location>
        <begin position="327"/>
        <end position="336"/>
    </location>
</feature>
<proteinExistence type="predicted"/>
<feature type="region of interest" description="Disordered" evidence="1">
    <location>
        <begin position="210"/>
        <end position="238"/>
    </location>
</feature>
<name>A0ABX8C4F7_9ACTN</name>
<keyword evidence="4" id="KW-1185">Reference proteome</keyword>
<dbReference type="EMBL" id="CP074132">
    <property type="protein sequence ID" value="QUX29289.1"/>
    <property type="molecule type" value="Genomic_DNA"/>
</dbReference>
<reference evidence="4" key="1">
    <citation type="submission" date="2021-05" db="EMBL/GenBank/DDBJ databases">
        <title>Direct Submission.</title>
        <authorList>
            <person name="Li K."/>
            <person name="Gao J."/>
        </authorList>
    </citation>
    <scope>NUCLEOTIDE SEQUENCE [LARGE SCALE GENOMIC DNA]</scope>
    <source>
        <strain evidence="4">HDS12</strain>
    </source>
</reference>
<feature type="chain" id="PRO_5045816247" evidence="2">
    <location>
        <begin position="32"/>
        <end position="445"/>
    </location>
</feature>
<feature type="region of interest" description="Disordered" evidence="1">
    <location>
        <begin position="74"/>
        <end position="99"/>
    </location>
</feature>
<sequence length="445" mass="42755">MFNTARTSARTLLVAASTAGFVALGAGIAGADALGGATDGLALNDLGSQVPAPLTEGVSTPLGELVKVEPGQISAQPDVRRQSAQEQPLGPVAGNAVSTDTPIRAGEENATNVGPLELNTVSETLPLAGTESPVSGDPLSGLLGGGSTGLGGADILGGLLGGGGTGGGTLPLSHASTEPLASGPVSGDPLSTLLGGTGLLEGVGLDTGGSTLPLSHAPTEPLASGPVSGDPLSGLLGGGSTGLGGADILGGLLGGGGTGGGTLPLSHPESSLSLEDTRETVGNGLDQLGSSVERGTHEVGTDLSGLDATLPASGDTLPLAAADSPTGPINGQNTDLTGGAADLVSDLVLSDDVKLPMSASTSPLPETVADASADLLPVPGGTLPMAAAPEVSDVADLAVDAVRTTQLDPSGDFVGNDLVGVDGMPDLGRPQVDTSQLNLLPDSIA</sequence>
<feature type="compositionally biased region" description="Low complexity" evidence="1">
    <location>
        <begin position="224"/>
        <end position="234"/>
    </location>
</feature>